<reference evidence="2" key="1">
    <citation type="journal article" date="2019" name="Int. J. Syst. Evol. Microbiol.">
        <title>The Global Catalogue of Microorganisms (GCM) 10K type strain sequencing project: providing services to taxonomists for standard genome sequencing and annotation.</title>
        <authorList>
            <consortium name="The Broad Institute Genomics Platform"/>
            <consortium name="The Broad Institute Genome Sequencing Center for Infectious Disease"/>
            <person name="Wu L."/>
            <person name="Ma J."/>
        </authorList>
    </citation>
    <scope>NUCLEOTIDE SEQUENCE [LARGE SCALE GENOMIC DNA]</scope>
    <source>
        <strain evidence="2">JCM 17138</strain>
    </source>
</reference>
<accession>A0ABP7GNA0</accession>
<sequence>MPGPVAGIFGAGGVEALRDGLGAGVVLRDGRMGPELSFACSSGRAWAPCPSAEAQPTAANPVTLRMVSATRPPHSFVLGRRATAWVAPPRRRRLGERVALCAVMVVQVVIAM</sequence>
<keyword evidence="2" id="KW-1185">Reference proteome</keyword>
<evidence type="ECO:0000313" key="1">
    <source>
        <dbReference type="EMBL" id="GAA3769511.1"/>
    </source>
</evidence>
<name>A0ABP7GNA0_9ACTN</name>
<proteinExistence type="predicted"/>
<dbReference type="EMBL" id="BAABDE010000002">
    <property type="protein sequence ID" value="GAA3769511.1"/>
    <property type="molecule type" value="Genomic_DNA"/>
</dbReference>
<dbReference type="Proteomes" id="UP001501009">
    <property type="component" value="Unassembled WGS sequence"/>
</dbReference>
<protein>
    <submittedName>
        <fullName evidence="1">Uncharacterized protein</fullName>
    </submittedName>
</protein>
<gene>
    <name evidence="1" type="ORF">GCM10022403_001170</name>
</gene>
<comment type="caution">
    <text evidence="1">The sequence shown here is derived from an EMBL/GenBank/DDBJ whole genome shotgun (WGS) entry which is preliminary data.</text>
</comment>
<organism evidence="1 2">
    <name type="scientific">Streptomyces coacervatus</name>
    <dbReference type="NCBI Taxonomy" id="647381"/>
    <lineage>
        <taxon>Bacteria</taxon>
        <taxon>Bacillati</taxon>
        <taxon>Actinomycetota</taxon>
        <taxon>Actinomycetes</taxon>
        <taxon>Kitasatosporales</taxon>
        <taxon>Streptomycetaceae</taxon>
        <taxon>Streptomyces</taxon>
    </lineage>
</organism>
<evidence type="ECO:0000313" key="2">
    <source>
        <dbReference type="Proteomes" id="UP001501009"/>
    </source>
</evidence>